<protein>
    <submittedName>
        <fullName evidence="1">Uncharacterized protein</fullName>
    </submittedName>
</protein>
<reference evidence="2" key="1">
    <citation type="submission" date="2017-08" db="EMBL/GenBank/DDBJ databases">
        <authorList>
            <person name="Varghese N."/>
            <person name="Submissions S."/>
        </authorList>
    </citation>
    <scope>NUCLEOTIDE SEQUENCE [LARGE SCALE GENOMIC DNA]</scope>
    <source>
        <strain evidence="2">JC23</strain>
    </source>
</reference>
<gene>
    <name evidence="1" type="ORF">SAMN05877842_1037</name>
</gene>
<dbReference type="OrthoDB" id="3784230at2"/>
<dbReference type="EMBL" id="OBQC01000003">
    <property type="protein sequence ID" value="SOC37076.1"/>
    <property type="molecule type" value="Genomic_DNA"/>
</dbReference>
<dbReference type="RefSeq" id="WP_097148666.1">
    <property type="nucleotide sequence ID" value="NZ_OBQC01000003.1"/>
</dbReference>
<evidence type="ECO:0000313" key="1">
    <source>
        <dbReference type="EMBL" id="SOC37076.1"/>
    </source>
</evidence>
<dbReference type="AlphaFoldDB" id="A0A285U962"/>
<accession>A0A285U962</accession>
<proteinExistence type="predicted"/>
<sequence>MFVALDQNYRLVETQQGIEKAIYYCPCCLEPVHFVRSQKKVWYFRHNKALGEKERQECELYSSGLSISNEIDLEEQSNGNLRLQLHTVEKTHFSLLFPKLTKEQTIRQEKMGSYFHVTLEETKQQLSSVHLMHHSETNFLPVTLCDSYTITISENVKDSAIKKVYQGVYYLLQKPVLFKPIAGRIIHIPYEDITIQDEFYILSREPLFFPQDINVLQKETLETFILYQCVMNDVFSIDCMSWFKRILGKNLLPSSYHIDVIQPVKFIQDAGLFQVQQTNVTLNLSFTGKHKNQELLKIKHPNGQITHQKVAPGIIKLQLPQQGIYQLSVTLLRGAILTVKRVEKLTIPEIDSPSWIINNQEVIFRLKDLKGEQFVTKSDYPLNYYNGSTKRQSKEIVFDFKDEMVATIPFLWTIRLRNPIQEITLDFQELLFFYKTQAELVKVDTLLYRSILTKIIESNQRQLLTFMRGYPNMLPKRFIDR</sequence>
<dbReference type="Proteomes" id="UP000219252">
    <property type="component" value="Unassembled WGS sequence"/>
</dbReference>
<name>A0A285U962_9BACL</name>
<keyword evidence="2" id="KW-1185">Reference proteome</keyword>
<evidence type="ECO:0000313" key="2">
    <source>
        <dbReference type="Proteomes" id="UP000219252"/>
    </source>
</evidence>
<organism evidence="1 2">
    <name type="scientific">Ureibacillus acetophenoni</name>
    <dbReference type="NCBI Taxonomy" id="614649"/>
    <lineage>
        <taxon>Bacteria</taxon>
        <taxon>Bacillati</taxon>
        <taxon>Bacillota</taxon>
        <taxon>Bacilli</taxon>
        <taxon>Bacillales</taxon>
        <taxon>Caryophanaceae</taxon>
        <taxon>Ureibacillus</taxon>
    </lineage>
</organism>